<sequence>MSLAVLVEQFLRLHAEFHPVDATFMGLDGHDGRLPPADTEALEREHSMLSRLAQEAGRLPAGSSSAERLELKMLRAQVHVAIRELQHRPRFHNPTWYTGETAFGIISLLLPSDPPRHPDSLRQRLEAIPGFLASAQSWLGQRAIPRDWVRRARLECGAIVRLLEQGLRLHPLWSEALEPPIRSALASVRQFTANLEHHPEANPASGEEYLEFLMREAHGLPFGPQEAERLALEGFEQYQSELEAMAARLDASRGWREQLAALENQHPPLEGVIPTYEFWNQQALEAAEAAGLVTPAREYGLTFQTLPEWARSLAGDLYFLFYRSPPAGRAGSGSPYWVFPPADPLEAYLRGQNLASIKITHVVHHGSIGHHTQNARARASGVRLGQLAGTDCASGIAFLSGGTMIEGWACYVQDLMKEAEGFYTPQEQLMLKHAELRNAAMGLADIRLHRGTWGLEQVRRFYLEAVGMAEGRVWAETTRNSIYPATRLMYWLGTQAIRQLRQAVGGEPRAFHDRLLSFGSLPVGWVAEELHRG</sequence>
<accession>A0A399F9I5</accession>
<proteinExistence type="predicted"/>
<organism evidence="1 2">
    <name type="scientific">Meiothermus granaticius NBRC 107808</name>
    <dbReference type="NCBI Taxonomy" id="1227551"/>
    <lineage>
        <taxon>Bacteria</taxon>
        <taxon>Thermotogati</taxon>
        <taxon>Deinococcota</taxon>
        <taxon>Deinococci</taxon>
        <taxon>Thermales</taxon>
        <taxon>Thermaceae</taxon>
        <taxon>Meiothermus</taxon>
    </lineage>
</organism>
<dbReference type="Pfam" id="PF05960">
    <property type="entry name" value="DUF885"/>
    <property type="match status" value="1"/>
</dbReference>
<dbReference type="Proteomes" id="UP000266178">
    <property type="component" value="Unassembled WGS sequence"/>
</dbReference>
<reference evidence="1 2" key="1">
    <citation type="submission" date="2018-08" db="EMBL/GenBank/DDBJ databases">
        <title>Meiothermus granaticius genome AF-68 sequencing project.</title>
        <authorList>
            <person name="Da Costa M.S."/>
            <person name="Albuquerque L."/>
            <person name="Raposo P."/>
            <person name="Froufe H.J.C."/>
            <person name="Barroso C.S."/>
            <person name="Egas C."/>
        </authorList>
    </citation>
    <scope>NUCLEOTIDE SEQUENCE [LARGE SCALE GENOMIC DNA]</scope>
    <source>
        <strain evidence="1 2">AF-68</strain>
    </source>
</reference>
<name>A0A399F9I5_9DEIN</name>
<comment type="caution">
    <text evidence="1">The sequence shown here is derived from an EMBL/GenBank/DDBJ whole genome shotgun (WGS) entry which is preliminary data.</text>
</comment>
<dbReference type="AlphaFoldDB" id="A0A399F9I5"/>
<evidence type="ECO:0000313" key="1">
    <source>
        <dbReference type="EMBL" id="RIH93317.1"/>
    </source>
</evidence>
<evidence type="ECO:0000313" key="2">
    <source>
        <dbReference type="Proteomes" id="UP000266178"/>
    </source>
</evidence>
<gene>
    <name evidence="1" type="ORF">Mgrana_00761</name>
</gene>
<dbReference type="InterPro" id="IPR010281">
    <property type="entry name" value="DUF885"/>
</dbReference>
<dbReference type="PANTHER" id="PTHR33361:SF2">
    <property type="entry name" value="DUF885 DOMAIN-CONTAINING PROTEIN"/>
    <property type="match status" value="1"/>
</dbReference>
<dbReference type="EMBL" id="QWLB01000007">
    <property type="protein sequence ID" value="RIH93317.1"/>
    <property type="molecule type" value="Genomic_DNA"/>
</dbReference>
<dbReference type="PANTHER" id="PTHR33361">
    <property type="entry name" value="GLR0591 PROTEIN"/>
    <property type="match status" value="1"/>
</dbReference>
<keyword evidence="2" id="KW-1185">Reference proteome</keyword>
<protein>
    <recommendedName>
        <fullName evidence="3">DUF885 domain-containing protein</fullName>
    </recommendedName>
</protein>
<dbReference type="RefSeq" id="WP_206075041.1">
    <property type="nucleotide sequence ID" value="NZ_BJXM01000002.1"/>
</dbReference>
<evidence type="ECO:0008006" key="3">
    <source>
        <dbReference type="Google" id="ProtNLM"/>
    </source>
</evidence>